<dbReference type="EMBL" id="CP049001">
    <property type="protein sequence ID" value="QID84330.1"/>
    <property type="molecule type" value="Genomic_DNA"/>
</dbReference>
<evidence type="ECO:0000256" key="3">
    <source>
        <dbReference type="ARBA" id="ARBA00010042"/>
    </source>
</evidence>
<evidence type="ECO:0000256" key="2">
    <source>
        <dbReference type="ARBA" id="ARBA00004186"/>
    </source>
</evidence>
<keyword evidence="4" id="KW-0963">Cytoplasm</keyword>
<reference evidence="9 10" key="1">
    <citation type="journal article" date="2019" name="BMC Genomics">
        <title>Chromosome level assembly and comparative genome analysis confirm lager-brewing yeasts originated from a single hybridization.</title>
        <authorList>
            <person name="Salazar A.N."/>
            <person name="Gorter de Vries A.R."/>
            <person name="van den Broek M."/>
            <person name="Brouwers N."/>
            <person name="de la Torre Cortes P."/>
            <person name="Kuijpers N.G.A."/>
            <person name="Daran J.G."/>
            <person name="Abeel T."/>
        </authorList>
    </citation>
    <scope>NUCLEOTIDE SEQUENCE [LARGE SCALE GENOMIC DNA]</scope>
    <source>
        <strain evidence="9 10">CBS 1483</strain>
    </source>
</reference>
<feature type="region of interest" description="Disordered" evidence="7">
    <location>
        <begin position="90"/>
        <end position="228"/>
    </location>
</feature>
<feature type="region of interest" description="Disordered" evidence="7">
    <location>
        <begin position="538"/>
        <end position="560"/>
    </location>
</feature>
<sequence>MDWAIKAAKKKTQRKPGSTRSIIETLDDLNNITTDAHIEINHRLHESNEWFRNTLYMNKAKQEDKNIEECLISPENTHNKMNIEFSEAKEEYGLSVPQSDTSKDLTKTPRSILHNDKSITPKSLRSKDVTEKINKFSIHETHKSPIEPSNTVKSNEDNEKSSPWSPYKVEKILREPSKTSESPLTTRTSDNQAWAANEEVETESIIYTSKKIDPPKAKPPPNSEAIRSQRRSNMFIPLPNKDPLIVQHNPSIKSSGSITKLRLVKESPIALRRKPIANSPVIKGMENNDTAGSTKASSVFDRLSSIPTKSFENKMIRGNNNHKYSSSSIDLTGSPMRKVSQIFKPVNSSDTDMQETLRDIFSVKDKITKHDSPKGKSSRKSFIPRFDKHSLKATTNKKLGIIVEQQKRFSIRKPTTAHQTGSRPPSRSPVKINNSLKSPSEDIKNHYKSPARGHLRATKTSISPNKNKNTASSQTPRRLRANEKPLLKKLSPNISDVSKPESRKSKNYRLTNLQLLPPIEAERGDLKKKFDKRLSGIMRSQQEHHRRKQEKQKRMSHLEQDLKKQTSFNNDCKEVPLKEPLASSSNHVRNNNNKNTGFNTDNILATINTVDHREIIGNTTPKLASGNDSLPDINTDSEGETSVTLAAWAKSPYLQEQLIRQQDINPQAIFGPIPPLHTDEIFPNPRLNRLKPRQILSKRP</sequence>
<feature type="region of interest" description="Disordered" evidence="7">
    <location>
        <begin position="407"/>
        <end position="508"/>
    </location>
</feature>
<evidence type="ECO:0000313" key="9">
    <source>
        <dbReference type="EMBL" id="QID84330.1"/>
    </source>
</evidence>
<evidence type="ECO:0000256" key="6">
    <source>
        <dbReference type="ARBA" id="ARBA00023242"/>
    </source>
</evidence>
<evidence type="ECO:0000256" key="1">
    <source>
        <dbReference type="ARBA" id="ARBA00004123"/>
    </source>
</evidence>
<evidence type="ECO:0000259" key="8">
    <source>
        <dbReference type="Pfam" id="PF03941"/>
    </source>
</evidence>
<comment type="similarity">
    <text evidence="3">Belongs to the INCENP family.</text>
</comment>
<feature type="compositionally biased region" description="Polar residues" evidence="7">
    <location>
        <begin position="416"/>
        <end position="438"/>
    </location>
</feature>
<feature type="region of interest" description="Disordered" evidence="7">
    <location>
        <begin position="367"/>
        <end position="389"/>
    </location>
</feature>
<comment type="subcellular location">
    <subcellularLocation>
        <location evidence="2">Cytoplasm</location>
        <location evidence="2">Cytoskeleton</location>
        <location evidence="2">Spindle</location>
    </subcellularLocation>
    <subcellularLocation>
        <location evidence="1">Nucleus</location>
    </subcellularLocation>
</comment>
<dbReference type="OrthoDB" id="6123at2759"/>
<name>A0A6C1E5W8_SACPS</name>
<evidence type="ECO:0000256" key="4">
    <source>
        <dbReference type="ARBA" id="ARBA00022490"/>
    </source>
</evidence>
<feature type="compositionally biased region" description="Basic residues" evidence="7">
    <location>
        <begin position="446"/>
        <end position="457"/>
    </location>
</feature>
<dbReference type="InterPro" id="IPR005635">
    <property type="entry name" value="Inner_centromere_prot_ARK-bd"/>
</dbReference>
<keyword evidence="6" id="KW-0539">Nucleus</keyword>
<evidence type="ECO:0000256" key="5">
    <source>
        <dbReference type="ARBA" id="ARBA00023212"/>
    </source>
</evidence>
<protein>
    <submittedName>
        <fullName evidence="9">Inner centromere protein-protein sli15</fullName>
    </submittedName>
</protein>
<dbReference type="Proteomes" id="UP000501346">
    <property type="component" value="Chromosome SeIV-SeII"/>
</dbReference>
<dbReference type="GO" id="GO:0005819">
    <property type="term" value="C:spindle"/>
    <property type="evidence" value="ECO:0007669"/>
    <property type="project" value="UniProtKB-SubCell"/>
</dbReference>
<feature type="compositionally biased region" description="Polar residues" evidence="7">
    <location>
        <begin position="458"/>
        <end position="476"/>
    </location>
</feature>
<dbReference type="AlphaFoldDB" id="A0A6C1E5W8"/>
<dbReference type="Pfam" id="PF03941">
    <property type="entry name" value="INCENP_ARK-bind"/>
    <property type="match status" value="1"/>
</dbReference>
<gene>
    <name evidence="9" type="primary">SLI15_2</name>
    <name evidence="9" type="ORF">GRS66_006831</name>
</gene>
<evidence type="ECO:0000313" key="10">
    <source>
        <dbReference type="Proteomes" id="UP000501346"/>
    </source>
</evidence>
<feature type="compositionally biased region" description="Basic and acidic residues" evidence="7">
    <location>
        <begin position="168"/>
        <end position="178"/>
    </location>
</feature>
<feature type="domain" description="Inner centromere protein ARK-binding" evidence="8">
    <location>
        <begin position="632"/>
        <end position="682"/>
    </location>
</feature>
<evidence type="ECO:0000256" key="7">
    <source>
        <dbReference type="SAM" id="MobiDB-lite"/>
    </source>
</evidence>
<keyword evidence="5" id="KW-0206">Cytoskeleton</keyword>
<feature type="compositionally biased region" description="Basic and acidic residues" evidence="7">
    <location>
        <begin position="101"/>
        <end position="145"/>
    </location>
</feature>
<organism evidence="9 10">
    <name type="scientific">Saccharomyces pastorianus</name>
    <name type="common">Lager yeast</name>
    <name type="synonym">Saccharomyces cerevisiae x Saccharomyces eubayanus</name>
    <dbReference type="NCBI Taxonomy" id="27292"/>
    <lineage>
        <taxon>Eukaryota</taxon>
        <taxon>Fungi</taxon>
        <taxon>Dikarya</taxon>
        <taxon>Ascomycota</taxon>
        <taxon>Saccharomycotina</taxon>
        <taxon>Saccharomycetes</taxon>
        <taxon>Saccharomycetales</taxon>
        <taxon>Saccharomycetaceae</taxon>
        <taxon>Saccharomyces</taxon>
    </lineage>
</organism>
<dbReference type="GO" id="GO:0005634">
    <property type="term" value="C:nucleus"/>
    <property type="evidence" value="ECO:0007669"/>
    <property type="project" value="UniProtKB-SubCell"/>
</dbReference>
<keyword evidence="10" id="KW-1185">Reference proteome</keyword>
<feature type="compositionally biased region" description="Polar residues" evidence="7">
    <location>
        <begin position="179"/>
        <end position="194"/>
    </location>
</feature>
<proteinExistence type="inferred from homology"/>
<accession>A0A6C1E5W8</accession>